<proteinExistence type="predicted"/>
<feature type="transmembrane region" description="Helical" evidence="1">
    <location>
        <begin position="99"/>
        <end position="119"/>
    </location>
</feature>
<evidence type="ECO:0000256" key="1">
    <source>
        <dbReference type="SAM" id="Phobius"/>
    </source>
</evidence>
<sequence length="177" mass="20565">MTHQIELRINTTEQLFNGFDPAPFRERELDPQAERYILANCENLPLNEPIELNIFLPANKLPEVNAEQLERTIRHHFVTRSEDKAAELAKGIRLGRKGLFIGFLIFLVCTLIGLGLMNAFPNSRLIVTLEQSLVVFAWVLIWRPVEILTYDRWPIKNEYKQLKRLSTISVRLKPQSN</sequence>
<dbReference type="RefSeq" id="WP_203571038.1">
    <property type="nucleotide sequence ID" value="NZ_WOFE01000003.1"/>
</dbReference>
<name>A0ABS2CC28_9NEIS</name>
<keyword evidence="1" id="KW-1133">Transmembrane helix</keyword>
<feature type="transmembrane region" description="Helical" evidence="1">
    <location>
        <begin position="125"/>
        <end position="142"/>
    </location>
</feature>
<accession>A0ABS2CC28</accession>
<evidence type="ECO:0000313" key="3">
    <source>
        <dbReference type="Proteomes" id="UP001195660"/>
    </source>
</evidence>
<protein>
    <submittedName>
        <fullName evidence="2">Uncharacterized protein</fullName>
    </submittedName>
</protein>
<dbReference type="Proteomes" id="UP001195660">
    <property type="component" value="Unassembled WGS sequence"/>
</dbReference>
<keyword evidence="1" id="KW-0812">Transmembrane</keyword>
<keyword evidence="1" id="KW-0472">Membrane</keyword>
<evidence type="ECO:0000313" key="2">
    <source>
        <dbReference type="EMBL" id="MBM5571710.1"/>
    </source>
</evidence>
<organism evidence="2 3">
    <name type="scientific">Deefgea chitinilytica</name>
    <dbReference type="NCBI Taxonomy" id="570276"/>
    <lineage>
        <taxon>Bacteria</taxon>
        <taxon>Pseudomonadati</taxon>
        <taxon>Pseudomonadota</taxon>
        <taxon>Betaproteobacteria</taxon>
        <taxon>Neisseriales</taxon>
        <taxon>Chitinibacteraceae</taxon>
        <taxon>Deefgea</taxon>
    </lineage>
</organism>
<comment type="caution">
    <text evidence="2">The sequence shown here is derived from an EMBL/GenBank/DDBJ whole genome shotgun (WGS) entry which is preliminary data.</text>
</comment>
<dbReference type="EMBL" id="WOFE01000003">
    <property type="protein sequence ID" value="MBM5571710.1"/>
    <property type="molecule type" value="Genomic_DNA"/>
</dbReference>
<keyword evidence="3" id="KW-1185">Reference proteome</keyword>
<reference evidence="2 3" key="1">
    <citation type="submission" date="2019-11" db="EMBL/GenBank/DDBJ databases">
        <title>Novel Deefgea species.</title>
        <authorList>
            <person name="Han J.-H."/>
        </authorList>
    </citation>
    <scope>NUCLEOTIDE SEQUENCE [LARGE SCALE GENOMIC DNA]</scope>
    <source>
        <strain evidence="2 3">LMG 24817</strain>
    </source>
</reference>
<gene>
    <name evidence="2" type="ORF">GM173_08970</name>
</gene>